<sequence>MAAKKSIKMNAVFSLLQSILSVVFPLITFPYISRIFGVDLLGNYNFAKNFVEIFAIIAMLGIPTYAAREGARVRENRAEISKFMSEMLSISLISSAAALIILYTSAFSLGVLEAYTSLIIIFSITIPLTMIGMSWIFVIYEDYAFRTMMSVVVNILSIVAMFLFVKTASDVYIYAFITVLSAGGSSLISFFYSKKYCDLRIVFSVNWKKHFLPIVMLFSAYLSIMIYNQTDIALLGFMCSDYNVGIYSVSTKVYNMVKYCLLAVSSVLQTRAVILANNNDVESINRFLSKSFNMLMTFVIPCMTGMAFMSADIIEFIAGKEYASANISMIILSISLFFALFSTAHSSCILIPNNREKITLRGAVIGAGVNFFLNLVFIPLFQENGAALTTLLAEATVFFLYYSVSKKYFTHLNGMATFTKTIAGSIGIIVVQLLLSSMGGNIIVRIIVKVGLSAIVYFVLQIATKNEVVTEIFGNALNKVKQKLVRKGI</sequence>
<dbReference type="Proteomes" id="UP001631969">
    <property type="component" value="Unassembled WGS sequence"/>
</dbReference>
<gene>
    <name evidence="1" type="ORF">ACI1P1_10445</name>
</gene>
<organism evidence="1 2">
    <name type="scientific">Paenibacillus mesotrionivorans</name>
    <dbReference type="NCBI Taxonomy" id="3160968"/>
    <lineage>
        <taxon>Bacteria</taxon>
        <taxon>Bacillati</taxon>
        <taxon>Bacillota</taxon>
        <taxon>Bacilli</taxon>
        <taxon>Bacillales</taxon>
        <taxon>Paenibacillaceae</taxon>
        <taxon>Paenibacillus</taxon>
    </lineage>
</organism>
<dbReference type="EMBL" id="JBJURJ010000006">
    <property type="protein sequence ID" value="MFM9328707.1"/>
    <property type="molecule type" value="Genomic_DNA"/>
</dbReference>
<name>A0ACC7P320_9BACL</name>
<accession>A0ACC7P320</accession>
<keyword evidence="2" id="KW-1185">Reference proteome</keyword>
<reference evidence="1" key="1">
    <citation type="submission" date="2024-12" db="EMBL/GenBank/DDBJ databases">
        <authorList>
            <person name="Wu N."/>
        </authorList>
    </citation>
    <scope>NUCLEOTIDE SEQUENCE</scope>
    <source>
        <strain evidence="1">P15</strain>
    </source>
</reference>
<protein>
    <submittedName>
        <fullName evidence="1">Flippase</fullName>
    </submittedName>
</protein>
<evidence type="ECO:0000313" key="1">
    <source>
        <dbReference type="EMBL" id="MFM9328707.1"/>
    </source>
</evidence>
<evidence type="ECO:0000313" key="2">
    <source>
        <dbReference type="Proteomes" id="UP001631969"/>
    </source>
</evidence>
<comment type="caution">
    <text evidence="1">The sequence shown here is derived from an EMBL/GenBank/DDBJ whole genome shotgun (WGS) entry which is preliminary data.</text>
</comment>
<proteinExistence type="predicted"/>